<organism evidence="1 2">
    <name type="scientific">Nitratireductor indicus C115</name>
    <dbReference type="NCBI Taxonomy" id="1231190"/>
    <lineage>
        <taxon>Bacteria</taxon>
        <taxon>Pseudomonadati</taxon>
        <taxon>Pseudomonadota</taxon>
        <taxon>Alphaproteobacteria</taxon>
        <taxon>Hyphomicrobiales</taxon>
        <taxon>Phyllobacteriaceae</taxon>
        <taxon>Nitratireductor</taxon>
    </lineage>
</organism>
<dbReference type="RefSeq" id="WP_009756133.1">
    <property type="nucleotide sequence ID" value="NZ_AMSI01000002.1"/>
</dbReference>
<dbReference type="PATRIC" id="fig|1231190.3.peg.896"/>
<sequence>MTDSMLPILRQMHDADGDRALARLLLAVPDAILLTHQEVVTAICRRRRFDAGERFVLFRITAMRATRDERGRIADGLADGLARFCDAMAAFAEGAGA</sequence>
<dbReference type="eggNOG" id="ENOG502ZVP1">
    <property type="taxonomic scope" value="Bacteria"/>
</dbReference>
<gene>
    <name evidence="1" type="ORF">NA8A_04285</name>
</gene>
<dbReference type="EMBL" id="AMSI01000002">
    <property type="protein sequence ID" value="EKF43999.1"/>
    <property type="molecule type" value="Genomic_DNA"/>
</dbReference>
<dbReference type="Proteomes" id="UP000007374">
    <property type="component" value="Unassembled WGS sequence"/>
</dbReference>
<dbReference type="OrthoDB" id="8030819at2"/>
<comment type="caution">
    <text evidence="1">The sequence shown here is derived from an EMBL/GenBank/DDBJ whole genome shotgun (WGS) entry which is preliminary data.</text>
</comment>
<evidence type="ECO:0000313" key="1">
    <source>
        <dbReference type="EMBL" id="EKF43999.1"/>
    </source>
</evidence>
<dbReference type="STRING" id="721133.SAMN05216176_101458"/>
<evidence type="ECO:0000313" key="2">
    <source>
        <dbReference type="Proteomes" id="UP000007374"/>
    </source>
</evidence>
<accession>K2P1H4</accession>
<proteinExistence type="predicted"/>
<dbReference type="AlphaFoldDB" id="K2P1H4"/>
<keyword evidence="2" id="KW-1185">Reference proteome</keyword>
<protein>
    <submittedName>
        <fullName evidence="1">Uncharacterized protein</fullName>
    </submittedName>
</protein>
<name>K2P1H4_9HYPH</name>
<reference evidence="1 2" key="1">
    <citation type="journal article" date="2012" name="J. Bacteriol.">
        <title>Genome Sequence of Nitratireductor indicus Type Strain C115.</title>
        <authorList>
            <person name="Lai Q."/>
            <person name="Li G."/>
            <person name="Yu Z."/>
            <person name="Shao Z."/>
        </authorList>
    </citation>
    <scope>NUCLEOTIDE SEQUENCE [LARGE SCALE GENOMIC DNA]</scope>
    <source>
        <strain evidence="1 2">C115</strain>
    </source>
</reference>